<dbReference type="EMBL" id="MU853432">
    <property type="protein sequence ID" value="KAK4130738.1"/>
    <property type="molecule type" value="Genomic_DNA"/>
</dbReference>
<dbReference type="InterPro" id="IPR000719">
    <property type="entry name" value="Prot_kinase_dom"/>
</dbReference>
<dbReference type="InterPro" id="IPR050167">
    <property type="entry name" value="Ser_Thr_protein_kinase"/>
</dbReference>
<dbReference type="GO" id="GO:0007165">
    <property type="term" value="P:signal transduction"/>
    <property type="evidence" value="ECO:0007669"/>
    <property type="project" value="TreeGrafter"/>
</dbReference>
<dbReference type="PROSITE" id="PS50011">
    <property type="entry name" value="PROTEIN_KINASE_DOM"/>
    <property type="match status" value="1"/>
</dbReference>
<gene>
    <name evidence="3" type="ORF">BT67DRAFT_208994</name>
</gene>
<dbReference type="Pfam" id="PF07714">
    <property type="entry name" value="PK_Tyr_Ser-Thr"/>
    <property type="match status" value="1"/>
</dbReference>
<feature type="compositionally biased region" description="Basic and acidic residues" evidence="1">
    <location>
        <begin position="101"/>
        <end position="113"/>
    </location>
</feature>
<dbReference type="GO" id="GO:0004672">
    <property type="term" value="F:protein kinase activity"/>
    <property type="evidence" value="ECO:0007669"/>
    <property type="project" value="InterPro"/>
</dbReference>
<feature type="region of interest" description="Disordered" evidence="1">
    <location>
        <begin position="565"/>
        <end position="649"/>
    </location>
</feature>
<comment type="caution">
    <text evidence="3">The sequence shown here is derived from an EMBL/GenBank/DDBJ whole genome shotgun (WGS) entry which is preliminary data.</text>
</comment>
<feature type="domain" description="Protein kinase" evidence="2">
    <location>
        <begin position="320"/>
        <end position="558"/>
    </location>
</feature>
<feature type="compositionally biased region" description="Polar residues" evidence="1">
    <location>
        <begin position="812"/>
        <end position="823"/>
    </location>
</feature>
<evidence type="ECO:0000259" key="2">
    <source>
        <dbReference type="PROSITE" id="PS50011"/>
    </source>
</evidence>
<feature type="region of interest" description="Disordered" evidence="1">
    <location>
        <begin position="910"/>
        <end position="932"/>
    </location>
</feature>
<dbReference type="GO" id="GO:0005524">
    <property type="term" value="F:ATP binding"/>
    <property type="evidence" value="ECO:0007669"/>
    <property type="project" value="InterPro"/>
</dbReference>
<dbReference type="GO" id="GO:0005737">
    <property type="term" value="C:cytoplasm"/>
    <property type="evidence" value="ECO:0007669"/>
    <property type="project" value="TreeGrafter"/>
</dbReference>
<feature type="compositionally biased region" description="Polar residues" evidence="1">
    <location>
        <begin position="1"/>
        <end position="27"/>
    </location>
</feature>
<dbReference type="InterPro" id="IPR011009">
    <property type="entry name" value="Kinase-like_dom_sf"/>
</dbReference>
<dbReference type="SUPFAM" id="SSF56112">
    <property type="entry name" value="Protein kinase-like (PK-like)"/>
    <property type="match status" value="1"/>
</dbReference>
<feature type="region of interest" description="Disordered" evidence="1">
    <location>
        <begin position="691"/>
        <end position="848"/>
    </location>
</feature>
<name>A0AAN6UD04_9PEZI</name>
<feature type="compositionally biased region" description="Basic and acidic residues" evidence="1">
    <location>
        <begin position="748"/>
        <end position="760"/>
    </location>
</feature>
<evidence type="ECO:0000313" key="4">
    <source>
        <dbReference type="Proteomes" id="UP001304895"/>
    </source>
</evidence>
<keyword evidence="4" id="KW-1185">Reference proteome</keyword>
<dbReference type="InterPro" id="IPR001245">
    <property type="entry name" value="Ser-Thr/Tyr_kinase_cat_dom"/>
</dbReference>
<dbReference type="Proteomes" id="UP001304895">
    <property type="component" value="Unassembled WGS sequence"/>
</dbReference>
<dbReference type="Gene3D" id="1.10.510.10">
    <property type="entry name" value="Transferase(Phosphotransferase) domain 1"/>
    <property type="match status" value="1"/>
</dbReference>
<evidence type="ECO:0000256" key="1">
    <source>
        <dbReference type="SAM" id="MobiDB-lite"/>
    </source>
</evidence>
<dbReference type="PANTHER" id="PTHR23257:SF963">
    <property type="entry name" value="AT08303P"/>
    <property type="match status" value="1"/>
</dbReference>
<accession>A0AAN6UD04</accession>
<protein>
    <recommendedName>
        <fullName evidence="2">Protein kinase domain-containing protein</fullName>
    </recommendedName>
</protein>
<feature type="compositionally biased region" description="Basic and acidic residues" evidence="1">
    <location>
        <begin position="773"/>
        <end position="799"/>
    </location>
</feature>
<feature type="region of interest" description="Disordered" evidence="1">
    <location>
        <begin position="1"/>
        <end position="145"/>
    </location>
</feature>
<reference evidence="3" key="2">
    <citation type="submission" date="2023-05" db="EMBL/GenBank/DDBJ databases">
        <authorList>
            <consortium name="Lawrence Berkeley National Laboratory"/>
            <person name="Steindorff A."/>
            <person name="Hensen N."/>
            <person name="Bonometti L."/>
            <person name="Westerberg I."/>
            <person name="Brannstrom I.O."/>
            <person name="Guillou S."/>
            <person name="Cros-Aarteil S."/>
            <person name="Calhoun S."/>
            <person name="Haridas S."/>
            <person name="Kuo A."/>
            <person name="Mondo S."/>
            <person name="Pangilinan J."/>
            <person name="Riley R."/>
            <person name="Labutti K."/>
            <person name="Andreopoulos B."/>
            <person name="Lipzen A."/>
            <person name="Chen C."/>
            <person name="Yanf M."/>
            <person name="Daum C."/>
            <person name="Ng V."/>
            <person name="Clum A."/>
            <person name="Ohm R."/>
            <person name="Martin F."/>
            <person name="Silar P."/>
            <person name="Natvig D."/>
            <person name="Lalanne C."/>
            <person name="Gautier V."/>
            <person name="Ament-Velasquez S.L."/>
            <person name="Kruys A."/>
            <person name="Hutchinson M.I."/>
            <person name="Powell A.J."/>
            <person name="Barry K."/>
            <person name="Miller A.N."/>
            <person name="Grigoriev I.V."/>
            <person name="Debuchy R."/>
            <person name="Gladieux P."/>
            <person name="Thoren M.H."/>
            <person name="Johannesson H."/>
        </authorList>
    </citation>
    <scope>NUCLEOTIDE SEQUENCE</scope>
    <source>
        <strain evidence="3">CBS 123565</strain>
    </source>
</reference>
<organism evidence="3 4">
    <name type="scientific">Trichocladium antarcticum</name>
    <dbReference type="NCBI Taxonomy" id="1450529"/>
    <lineage>
        <taxon>Eukaryota</taxon>
        <taxon>Fungi</taxon>
        <taxon>Dikarya</taxon>
        <taxon>Ascomycota</taxon>
        <taxon>Pezizomycotina</taxon>
        <taxon>Sordariomycetes</taxon>
        <taxon>Sordariomycetidae</taxon>
        <taxon>Sordariales</taxon>
        <taxon>Chaetomiaceae</taxon>
        <taxon>Trichocladium</taxon>
    </lineage>
</organism>
<dbReference type="PANTHER" id="PTHR23257">
    <property type="entry name" value="SERINE-THREONINE PROTEIN KINASE"/>
    <property type="match status" value="1"/>
</dbReference>
<dbReference type="AlphaFoldDB" id="A0AAN6UD04"/>
<evidence type="ECO:0000313" key="3">
    <source>
        <dbReference type="EMBL" id="KAK4130738.1"/>
    </source>
</evidence>
<reference evidence="3" key="1">
    <citation type="journal article" date="2023" name="Mol. Phylogenet. Evol.">
        <title>Genome-scale phylogeny and comparative genomics of the fungal order Sordariales.</title>
        <authorList>
            <person name="Hensen N."/>
            <person name="Bonometti L."/>
            <person name="Westerberg I."/>
            <person name="Brannstrom I.O."/>
            <person name="Guillou S."/>
            <person name="Cros-Aarteil S."/>
            <person name="Calhoun S."/>
            <person name="Haridas S."/>
            <person name="Kuo A."/>
            <person name="Mondo S."/>
            <person name="Pangilinan J."/>
            <person name="Riley R."/>
            <person name="LaButti K."/>
            <person name="Andreopoulos B."/>
            <person name="Lipzen A."/>
            <person name="Chen C."/>
            <person name="Yan M."/>
            <person name="Daum C."/>
            <person name="Ng V."/>
            <person name="Clum A."/>
            <person name="Steindorff A."/>
            <person name="Ohm R.A."/>
            <person name="Martin F."/>
            <person name="Silar P."/>
            <person name="Natvig D.O."/>
            <person name="Lalanne C."/>
            <person name="Gautier V."/>
            <person name="Ament-Velasquez S.L."/>
            <person name="Kruys A."/>
            <person name="Hutchinson M.I."/>
            <person name="Powell A.J."/>
            <person name="Barry K."/>
            <person name="Miller A.N."/>
            <person name="Grigoriev I.V."/>
            <person name="Debuchy R."/>
            <person name="Gladieux P."/>
            <person name="Hiltunen Thoren M."/>
            <person name="Johannesson H."/>
        </authorList>
    </citation>
    <scope>NUCLEOTIDE SEQUENCE</scope>
    <source>
        <strain evidence="3">CBS 123565</strain>
    </source>
</reference>
<sequence>MAQNHAETSVGASALMTDTNSQTQQSLWRRLFSSREKDNGTSGPSNPPHKGHGDAEQQDETTNGHIRRVSRTVVPGLPRTQTFKRQRSEVRSRLQPVRPTPAERRAVSMDRRTQRPSSALAHADPRTSAPDFLSHPLSAAPSPPSLPTSPFGGMMDSFGDLDRFELDTDSVADGVSRVDVRAMTNSQYDALIHGELERIWILNLSMHFRDRSRREKFFVTYRQHDHLWRRVTVSLDYRNAPENSLESALAEMTYQRDKSAKIYEAIRDSLPNIAFYDSVTNLKLETKEGRLHVHVVEDVNEIINYPPVRMIQHMSCRRVKEREIHFDSHMSGFVYKVRVHGRVLIKKEIPGPDNVDEFLYEINALDQLAHAENVIRFYGVVVDDREQNVTGLLISYASRGALLDVIYDNDHSLSWPNRAKWARQIVAGLSEIHEAGFVQGDFTLSNIVIDEIGDAKIIDINRRGCPIGWEPPEATPLIDSNQRISMYIGVKSDLYQLGMVLWALAAQDDEPENFGRPLRLGPDIHVPRWYRRIVETCLSTEPRNRTQALQLLSWFPDLEDGSQHGPPNEYFASFHGDSNSRLDHPPETYAATGRPPQIKTARSPSDWAYVGWSKPPVSSAMSEEPYYPTRGRSPPSPMPSNQGDFDSSRYGRRMYTWSDTYNNTRTVPSVSDIPPAGLGRESDAYLRERSDSLGQYSDTPGWSRRTGPNRDDDSLSDSSQSETRGRAAHGAIGLPPRQTARHQQQPRSAERPTPSRDRGIRSPVGPHGKRRERAGPRSHADSGKDLTDMASTPRERRGSDIAVLPPGAEGRASSTADGSSRRNGQGFHRRGRGPDEHDGRLLASCSGCFGQPDDLKGVGLALAAPDGAGGEGVRREIMLDDDEEEEEEEREEGLGLGLGLCGLGQQPFAASPGGGGAGRMEGVSADGGLLVG</sequence>
<proteinExistence type="predicted"/>
<dbReference type="CDD" id="cd00180">
    <property type="entry name" value="PKc"/>
    <property type="match status" value="1"/>
</dbReference>